<dbReference type="Proteomes" id="UP000001514">
    <property type="component" value="Unassembled WGS sequence"/>
</dbReference>
<dbReference type="AlphaFoldDB" id="D8SC99"/>
<feature type="compositionally biased region" description="Polar residues" evidence="1">
    <location>
        <begin position="197"/>
        <end position="215"/>
    </location>
</feature>
<dbReference type="InParanoid" id="D8SC99"/>
<accession>D8SC99</accession>
<dbReference type="EMBL" id="GL377611">
    <property type="protein sequence ID" value="EFJ18154.1"/>
    <property type="molecule type" value="Genomic_DNA"/>
</dbReference>
<feature type="region of interest" description="Disordered" evidence="1">
    <location>
        <begin position="150"/>
        <end position="220"/>
    </location>
</feature>
<proteinExistence type="predicted"/>
<dbReference type="HOGENOM" id="CLU_495591_0_0_1"/>
<evidence type="ECO:0000256" key="1">
    <source>
        <dbReference type="SAM" id="MobiDB-lite"/>
    </source>
</evidence>
<sequence length="550" mass="59444">MPATPLPPLPSAALVPIPDSHDVMDPSPLMPPGPAAPGSSNHAMTTAETGYAPVPPAPVLQSELGTTSRATSSREHSQLLAEAIYDERASHRPLSPYLKRVLDTRRALRLRTTRVITAHIETRLENLEQDDTLSSVANFFCNEALCSALQRPPTSSDTATPQNSSDSVARSPDMSRLQQSMRHGPHSAAQERCMANTAASPTANCDSPTSEQEVSQAEGTEHVAHVEHVAVQPMCRFPMPDLPRALRAPRHQRDLRSFYVANFPYRYVRSQFQDTFESLLRDRGAYPHGVLPANPGPLTAERKLREHGHCVLSMPRPAAPAATATDAGSASHRNSPQLASVRATAAADRCRHCRSRRSRAAAAAAPASQLAMPRPASSDHHGQHLGQHSLPKAPMLWLVAAQPVSIVSQPAAGQQHHQCCLAVPSCARHHHTLLRAAMRCPEPLRVPPHAAQCCSRVPSSRVSTAQQRAVPPVTRGTAQCCAALPSNTRYCTVTRGTAQQHAVLPETRGAAQYRLVPPSAAQQLQAGHLRWPLCAAPHRQDATEIPTWSH</sequence>
<reference evidence="2 3" key="1">
    <citation type="journal article" date="2011" name="Science">
        <title>The Selaginella genome identifies genetic changes associated with the evolution of vascular plants.</title>
        <authorList>
            <person name="Banks J.A."/>
            <person name="Nishiyama T."/>
            <person name="Hasebe M."/>
            <person name="Bowman J.L."/>
            <person name="Gribskov M."/>
            <person name="dePamphilis C."/>
            <person name="Albert V.A."/>
            <person name="Aono N."/>
            <person name="Aoyama T."/>
            <person name="Ambrose B.A."/>
            <person name="Ashton N.W."/>
            <person name="Axtell M.J."/>
            <person name="Barker E."/>
            <person name="Barker M.S."/>
            <person name="Bennetzen J.L."/>
            <person name="Bonawitz N.D."/>
            <person name="Chapple C."/>
            <person name="Cheng C."/>
            <person name="Correa L.G."/>
            <person name="Dacre M."/>
            <person name="DeBarry J."/>
            <person name="Dreyer I."/>
            <person name="Elias M."/>
            <person name="Engstrom E.M."/>
            <person name="Estelle M."/>
            <person name="Feng L."/>
            <person name="Finet C."/>
            <person name="Floyd S.K."/>
            <person name="Frommer W.B."/>
            <person name="Fujita T."/>
            <person name="Gramzow L."/>
            <person name="Gutensohn M."/>
            <person name="Harholt J."/>
            <person name="Hattori M."/>
            <person name="Heyl A."/>
            <person name="Hirai T."/>
            <person name="Hiwatashi Y."/>
            <person name="Ishikawa M."/>
            <person name="Iwata M."/>
            <person name="Karol K.G."/>
            <person name="Koehler B."/>
            <person name="Kolukisaoglu U."/>
            <person name="Kubo M."/>
            <person name="Kurata T."/>
            <person name="Lalonde S."/>
            <person name="Li K."/>
            <person name="Li Y."/>
            <person name="Litt A."/>
            <person name="Lyons E."/>
            <person name="Manning G."/>
            <person name="Maruyama T."/>
            <person name="Michael T.P."/>
            <person name="Mikami K."/>
            <person name="Miyazaki S."/>
            <person name="Morinaga S."/>
            <person name="Murata T."/>
            <person name="Mueller-Roeber B."/>
            <person name="Nelson D.R."/>
            <person name="Obara M."/>
            <person name="Oguri Y."/>
            <person name="Olmstead R.G."/>
            <person name="Onodera N."/>
            <person name="Petersen B.L."/>
            <person name="Pils B."/>
            <person name="Prigge M."/>
            <person name="Rensing S.A."/>
            <person name="Riano-Pachon D.M."/>
            <person name="Roberts A.W."/>
            <person name="Sato Y."/>
            <person name="Scheller H.V."/>
            <person name="Schulz B."/>
            <person name="Schulz C."/>
            <person name="Shakirov E.V."/>
            <person name="Shibagaki N."/>
            <person name="Shinohara N."/>
            <person name="Shippen D.E."/>
            <person name="Soerensen I."/>
            <person name="Sotooka R."/>
            <person name="Sugimoto N."/>
            <person name="Sugita M."/>
            <person name="Sumikawa N."/>
            <person name="Tanurdzic M."/>
            <person name="Theissen G."/>
            <person name="Ulvskov P."/>
            <person name="Wakazuki S."/>
            <person name="Weng J.K."/>
            <person name="Willats W.W."/>
            <person name="Wipf D."/>
            <person name="Wolf P.G."/>
            <person name="Yang L."/>
            <person name="Zimmer A.D."/>
            <person name="Zhu Q."/>
            <person name="Mitros T."/>
            <person name="Hellsten U."/>
            <person name="Loque D."/>
            <person name="Otillar R."/>
            <person name="Salamov A."/>
            <person name="Schmutz J."/>
            <person name="Shapiro H."/>
            <person name="Lindquist E."/>
            <person name="Lucas S."/>
            <person name="Rokhsar D."/>
            <person name="Grigoriev I.V."/>
        </authorList>
    </citation>
    <scope>NUCLEOTIDE SEQUENCE [LARGE SCALE GENOMIC DNA]</scope>
</reference>
<keyword evidence="3" id="KW-1185">Reference proteome</keyword>
<feature type="compositionally biased region" description="Polar residues" evidence="1">
    <location>
        <begin position="152"/>
        <end position="168"/>
    </location>
</feature>
<feature type="region of interest" description="Disordered" evidence="1">
    <location>
        <begin position="317"/>
        <end position="341"/>
    </location>
</feature>
<evidence type="ECO:0000313" key="3">
    <source>
        <dbReference type="Proteomes" id="UP000001514"/>
    </source>
</evidence>
<feature type="compositionally biased region" description="Low complexity" evidence="1">
    <location>
        <begin position="319"/>
        <end position="331"/>
    </location>
</feature>
<evidence type="ECO:0000313" key="2">
    <source>
        <dbReference type="EMBL" id="EFJ18154.1"/>
    </source>
</evidence>
<dbReference type="Gramene" id="EFJ18154">
    <property type="protein sequence ID" value="EFJ18154"/>
    <property type="gene ID" value="SELMODRAFT_420525"/>
</dbReference>
<feature type="region of interest" description="Disordered" evidence="1">
    <location>
        <begin position="1"/>
        <end position="75"/>
    </location>
</feature>
<organism evidence="3">
    <name type="scientific">Selaginella moellendorffii</name>
    <name type="common">Spikemoss</name>
    <dbReference type="NCBI Taxonomy" id="88036"/>
    <lineage>
        <taxon>Eukaryota</taxon>
        <taxon>Viridiplantae</taxon>
        <taxon>Streptophyta</taxon>
        <taxon>Embryophyta</taxon>
        <taxon>Tracheophyta</taxon>
        <taxon>Lycopodiopsida</taxon>
        <taxon>Selaginellales</taxon>
        <taxon>Selaginellaceae</taxon>
        <taxon>Selaginella</taxon>
    </lineage>
</organism>
<gene>
    <name evidence="2" type="ORF">SELMODRAFT_420525</name>
</gene>
<protein>
    <submittedName>
        <fullName evidence="2">Uncharacterized protein</fullName>
    </submittedName>
</protein>
<dbReference type="KEGG" id="smo:SELMODRAFT_420525"/>
<name>D8SC99_SELML</name>
<feature type="compositionally biased region" description="Pro residues" evidence="1">
    <location>
        <begin position="1"/>
        <end position="10"/>
    </location>
</feature>
<feature type="region of interest" description="Disordered" evidence="1">
    <location>
        <begin position="357"/>
        <end position="388"/>
    </location>
</feature>